<protein>
    <submittedName>
        <fullName evidence="1">Uncharacterized protein</fullName>
    </submittedName>
</protein>
<sequence length="169" mass="18061">MPIWMGCCAATPSEFRRIMSSVAALLATEFEALKADIIAAYEASELKASGNWGTTLEVKATNNGATLLGAAYADGRPAGKQPPSEAILQWIKTKGIATQTENNISLSSLAFLIARKIAREGWTPKQSGSNIIAQVATPQRMQSIINTVGEAFITKLSNSIINHLKQNKA</sequence>
<evidence type="ECO:0000313" key="2">
    <source>
        <dbReference type="Proteomes" id="UP000825381"/>
    </source>
</evidence>
<dbReference type="EMBL" id="CP080429">
    <property type="protein sequence ID" value="QYJ68923.1"/>
    <property type="molecule type" value="Genomic_DNA"/>
</dbReference>
<reference evidence="1 2" key="1">
    <citation type="submission" date="2021-07" db="EMBL/GenBank/DDBJ databases">
        <title>Flavobacterium WSW3-B6 sp.nov, isolated from seaweed.</title>
        <authorList>
            <person name="Muhammad N."/>
            <person name="Ho H."/>
            <person name="Lee Y.-J."/>
            <person name="Nguyen T."/>
            <person name="Ho J."/>
            <person name="Kim S.-G."/>
        </authorList>
    </citation>
    <scope>NUCLEOTIDE SEQUENCE [LARGE SCALE GENOMIC DNA]</scope>
    <source>
        <strain evidence="1 2">WSW3-B6</strain>
    </source>
</reference>
<dbReference type="RefSeq" id="WP_220641261.1">
    <property type="nucleotide sequence ID" value="NZ_CP080429.1"/>
</dbReference>
<organism evidence="1 2">
    <name type="scientific">Flavobacterium litorale</name>
    <dbReference type="NCBI Taxonomy" id="2856519"/>
    <lineage>
        <taxon>Bacteria</taxon>
        <taxon>Pseudomonadati</taxon>
        <taxon>Bacteroidota</taxon>
        <taxon>Flavobacteriia</taxon>
        <taxon>Flavobacteriales</taxon>
        <taxon>Flavobacteriaceae</taxon>
        <taxon>Flavobacterium</taxon>
    </lineage>
</organism>
<name>A0ABX8VCL9_9FLAO</name>
<keyword evidence="2" id="KW-1185">Reference proteome</keyword>
<dbReference type="Proteomes" id="UP000825381">
    <property type="component" value="Chromosome"/>
</dbReference>
<proteinExistence type="predicted"/>
<accession>A0ABX8VCL9</accession>
<evidence type="ECO:0000313" key="1">
    <source>
        <dbReference type="EMBL" id="QYJ68923.1"/>
    </source>
</evidence>
<gene>
    <name evidence="1" type="ORF">K1I41_03295</name>
</gene>